<reference evidence="2" key="2">
    <citation type="submission" date="2021-04" db="EMBL/GenBank/DDBJ databases">
        <authorList>
            <person name="Gilroy R."/>
        </authorList>
    </citation>
    <scope>NUCLEOTIDE SEQUENCE</scope>
    <source>
        <strain evidence="2">CHK185-1770</strain>
    </source>
</reference>
<keyword evidence="1" id="KW-0812">Transmembrane</keyword>
<sequence>MTERLAHFLLGWAQVEIQGSWARFLNGAARSGWEFWGFQREGDRVFVRCRAREYKQLRPLARRWKVRLRLRGKGGLPFYTARLKKRKGLAAGVLCGAVVYWFLSGFYWGVTVTGAETLTPAQVLAAAAENGVIAGASRRGLDPDMAARALQNDLPGVSWLAVNTDGCFLEISLRESLEAPSVEEDDHWSNLVAARAGTVLTVEAERGRPLVRAGDTVEEGQLLVTGLYAQEEDPYSPPPAEPYQILGPARGSVRALTYREFAVEVSAQQREAIPVGEVQRQASLVLFGVRIPLGFFQEPEGPCRSWKEIKAWTPLGRALPLVWEEQYVQPLAERERTLSPDQLREAALLALRREQKKQLPVGSKVVEESLSFTVTEEGCVLRAQCRCQEEIGMEQRIEVN</sequence>
<reference evidence="2" key="1">
    <citation type="journal article" date="2021" name="PeerJ">
        <title>Extensive microbial diversity within the chicken gut microbiome revealed by metagenomics and culture.</title>
        <authorList>
            <person name="Gilroy R."/>
            <person name="Ravi A."/>
            <person name="Getino M."/>
            <person name="Pursley I."/>
            <person name="Horton D.L."/>
            <person name="Alikhan N.F."/>
            <person name="Baker D."/>
            <person name="Gharbi K."/>
            <person name="Hall N."/>
            <person name="Watson M."/>
            <person name="Adriaenssens E.M."/>
            <person name="Foster-Nyarko E."/>
            <person name="Jarju S."/>
            <person name="Secka A."/>
            <person name="Antonio M."/>
            <person name="Oren A."/>
            <person name="Chaudhuri R.R."/>
            <person name="La Ragione R."/>
            <person name="Hildebrand F."/>
            <person name="Pallen M.J."/>
        </authorList>
    </citation>
    <scope>NUCLEOTIDE SEQUENCE</scope>
    <source>
        <strain evidence="2">CHK185-1770</strain>
    </source>
</reference>
<gene>
    <name evidence="2" type="ORF">H9710_04840</name>
</gene>
<evidence type="ECO:0000313" key="3">
    <source>
        <dbReference type="Proteomes" id="UP000826793"/>
    </source>
</evidence>
<dbReference type="EMBL" id="DWXG01000038">
    <property type="protein sequence ID" value="HJB97890.1"/>
    <property type="molecule type" value="Genomic_DNA"/>
</dbReference>
<protein>
    <submittedName>
        <fullName evidence="2">Sporulation protein YqfD</fullName>
    </submittedName>
</protein>
<keyword evidence="1" id="KW-1133">Transmembrane helix</keyword>
<accession>A0A9D2SEM1</accession>
<dbReference type="AlphaFoldDB" id="A0A9D2SEM1"/>
<dbReference type="Pfam" id="PF06898">
    <property type="entry name" value="YqfD"/>
    <property type="match status" value="1"/>
</dbReference>
<name>A0A9D2SEM1_9FIRM</name>
<proteinExistence type="predicted"/>
<dbReference type="InterPro" id="IPR010690">
    <property type="entry name" value="YqfD"/>
</dbReference>
<dbReference type="Proteomes" id="UP000826793">
    <property type="component" value="Unassembled WGS sequence"/>
</dbReference>
<feature type="transmembrane region" description="Helical" evidence="1">
    <location>
        <begin position="89"/>
        <end position="110"/>
    </location>
</feature>
<comment type="caution">
    <text evidence="2">The sequence shown here is derived from an EMBL/GenBank/DDBJ whole genome shotgun (WGS) entry which is preliminary data.</text>
</comment>
<keyword evidence="1" id="KW-0472">Membrane</keyword>
<evidence type="ECO:0000313" key="2">
    <source>
        <dbReference type="EMBL" id="HJB97890.1"/>
    </source>
</evidence>
<evidence type="ECO:0000256" key="1">
    <source>
        <dbReference type="SAM" id="Phobius"/>
    </source>
</evidence>
<organism evidence="2 3">
    <name type="scientific">Candidatus Acutalibacter pullicola</name>
    <dbReference type="NCBI Taxonomy" id="2838417"/>
    <lineage>
        <taxon>Bacteria</taxon>
        <taxon>Bacillati</taxon>
        <taxon>Bacillota</taxon>
        <taxon>Clostridia</taxon>
        <taxon>Eubacteriales</taxon>
        <taxon>Acutalibacteraceae</taxon>
        <taxon>Acutalibacter</taxon>
    </lineage>
</organism>